<feature type="region of interest" description="Disordered" evidence="2">
    <location>
        <begin position="1"/>
        <end position="35"/>
    </location>
</feature>
<evidence type="ECO:0000313" key="5">
    <source>
        <dbReference type="Proteomes" id="UP000288429"/>
    </source>
</evidence>
<dbReference type="SUPFAM" id="SSF53474">
    <property type="entry name" value="alpha/beta-Hydrolases"/>
    <property type="match status" value="1"/>
</dbReference>
<protein>
    <recommendedName>
        <fullName evidence="3">DUF676 domain-containing protein</fullName>
    </recommendedName>
</protein>
<evidence type="ECO:0000256" key="1">
    <source>
        <dbReference type="ARBA" id="ARBA00007920"/>
    </source>
</evidence>
<feature type="compositionally biased region" description="Basic and acidic residues" evidence="2">
    <location>
        <begin position="114"/>
        <end position="133"/>
    </location>
</feature>
<dbReference type="Gene3D" id="3.40.50.300">
    <property type="entry name" value="P-loop containing nucleotide triphosphate hydrolases"/>
    <property type="match status" value="1"/>
</dbReference>
<comment type="similarity">
    <text evidence="1">Belongs to the putative lipase ROG1 family.</text>
</comment>
<feature type="compositionally biased region" description="Pro residues" evidence="2">
    <location>
        <begin position="1"/>
        <end position="10"/>
    </location>
</feature>
<organism evidence="4 5">
    <name type="scientific">Fusarium ambrosium</name>
    <dbReference type="NCBI Taxonomy" id="131363"/>
    <lineage>
        <taxon>Eukaryota</taxon>
        <taxon>Fungi</taxon>
        <taxon>Dikarya</taxon>
        <taxon>Ascomycota</taxon>
        <taxon>Pezizomycotina</taxon>
        <taxon>Sordariomycetes</taxon>
        <taxon>Hypocreomycetidae</taxon>
        <taxon>Hypocreales</taxon>
        <taxon>Nectriaceae</taxon>
        <taxon>Fusarium</taxon>
        <taxon>Fusarium solani species complex</taxon>
    </lineage>
</organism>
<gene>
    <name evidence="4" type="ORF">CDV31_002865</name>
</gene>
<dbReference type="EMBL" id="NIZV01000023">
    <property type="protein sequence ID" value="RSM18346.1"/>
    <property type="molecule type" value="Genomic_DNA"/>
</dbReference>
<accession>A0A428UVS0</accession>
<sequence length="775" mass="87669">MSTLYEPPPWLRSGKARLEASKKPSSNQDDNTPLVTRTNAGIRTSFANQHGLKVGTIAFSSKGTSELAFKRHEKARRDVSYPWRDWDLSSNFQGITVLYENRDEDEDGGDVEGDEKREGRKGREDERHKEGKRGEKIKLDMDICAVHGLGGNAIDTWTASDKGIMWLRDYLPSSEGFSNSRIMTFGYDSDPTNKGTVARLENWAESLLHCLNEVRTSEEEKTRPLLFVCHSLGGLVARKAMSQLSTSNIKNITLSQCGLVFLATPHTGTTKADWGNFILAAAEAVAGVKPEVVSLLQSFNPASVWDKKAFLKLTPRPPFRCFAEERKKLIKHTYQHVVTQDSASLDPENPAIMIPQDHSGICKFSSKLGGGYFPIISALSDLFSEVTGRLESEQGQEHRMFGHPRFVAHAYPPNKRFWWEGNEMNETQYRLALETPLVGRNEEMSKLETTVTQPPAQPRLTVVKGIAGIGKTELLMRFAAKHRYKRNIFFLRAQNSKKLEDALATVCNSIGFDMIETPNLNWERWRRTETPERIRIFVEWLGKDFNKDSLLILDDAEIFGAASIQVALKYPAWHIVMSTRDSNLKGPGRESFDLRLPPLTADETVSLLQNSLDKFPKEDSELFDDHDFERLARAIQGHPLAAQNVIPFLLDYLGTFDNPTDEFVRILNNGTGEERKVFFKFAARDRSLWDAFHSSLELLRQKEGSENAVKLLQLLPYLRTDDDCIDSFLKTSKKGLLPQADVSAHATILRSDLKYKVEVEAEDPRLTNLGMTRRR</sequence>
<evidence type="ECO:0000313" key="4">
    <source>
        <dbReference type="EMBL" id="RSM18346.1"/>
    </source>
</evidence>
<dbReference type="InterPro" id="IPR029058">
    <property type="entry name" value="AB_hydrolase_fold"/>
</dbReference>
<dbReference type="InterPro" id="IPR007751">
    <property type="entry name" value="DUF676_lipase-like"/>
</dbReference>
<evidence type="ECO:0000259" key="3">
    <source>
        <dbReference type="Pfam" id="PF05057"/>
    </source>
</evidence>
<dbReference type="Gene3D" id="3.40.50.1820">
    <property type="entry name" value="alpha/beta hydrolase"/>
    <property type="match status" value="1"/>
</dbReference>
<feature type="domain" description="DUF676" evidence="3">
    <location>
        <begin position="145"/>
        <end position="271"/>
    </location>
</feature>
<dbReference type="PANTHER" id="PTHR48182">
    <property type="entry name" value="PROTEIN SERAC1"/>
    <property type="match status" value="1"/>
</dbReference>
<reference evidence="4 5" key="1">
    <citation type="submission" date="2017-06" db="EMBL/GenBank/DDBJ databases">
        <title>Cmopartive genomic analysis of Ambrosia Fusariam Clade fungi.</title>
        <authorList>
            <person name="Stajich J.E."/>
            <person name="Carrillo J."/>
            <person name="Kijimoto T."/>
            <person name="Eskalen A."/>
            <person name="O'Donnell K."/>
            <person name="Kasson M."/>
        </authorList>
    </citation>
    <scope>NUCLEOTIDE SEQUENCE [LARGE SCALE GENOMIC DNA]</scope>
    <source>
        <strain evidence="4 5">NRRL 20438</strain>
    </source>
</reference>
<dbReference type="PANTHER" id="PTHR48182:SF3">
    <property type="entry name" value="DUF676 DOMAIN-CONTAINING PROTEIN"/>
    <property type="match status" value="1"/>
</dbReference>
<dbReference type="SUPFAM" id="SSF52540">
    <property type="entry name" value="P-loop containing nucleoside triphosphate hydrolases"/>
    <property type="match status" value="1"/>
</dbReference>
<feature type="compositionally biased region" description="Acidic residues" evidence="2">
    <location>
        <begin position="102"/>
        <end position="113"/>
    </location>
</feature>
<feature type="compositionally biased region" description="Polar residues" evidence="2">
    <location>
        <begin position="23"/>
        <end position="35"/>
    </location>
</feature>
<comment type="caution">
    <text evidence="4">The sequence shown here is derived from an EMBL/GenBank/DDBJ whole genome shotgun (WGS) entry which is preliminary data.</text>
</comment>
<evidence type="ECO:0000256" key="2">
    <source>
        <dbReference type="SAM" id="MobiDB-lite"/>
    </source>
</evidence>
<keyword evidence="5" id="KW-1185">Reference proteome</keyword>
<dbReference type="Pfam" id="PF05057">
    <property type="entry name" value="DUF676"/>
    <property type="match status" value="1"/>
</dbReference>
<proteinExistence type="inferred from homology"/>
<name>A0A428UVS0_9HYPO</name>
<dbReference type="InterPro" id="IPR052374">
    <property type="entry name" value="SERAC1"/>
</dbReference>
<feature type="region of interest" description="Disordered" evidence="2">
    <location>
        <begin position="99"/>
        <end position="133"/>
    </location>
</feature>
<dbReference type="Proteomes" id="UP000288429">
    <property type="component" value="Unassembled WGS sequence"/>
</dbReference>
<dbReference type="InterPro" id="IPR027417">
    <property type="entry name" value="P-loop_NTPase"/>
</dbReference>
<dbReference type="AlphaFoldDB" id="A0A428UVS0"/>